<evidence type="ECO:0000259" key="2">
    <source>
        <dbReference type="PROSITE" id="PS00036"/>
    </source>
</evidence>
<reference evidence="3" key="1">
    <citation type="submission" date="2022-07" db="EMBL/GenBank/DDBJ databases">
        <title>Draft genome sequence of Zalerion maritima ATCC 34329, a (micro)plastics degrading marine fungus.</title>
        <authorList>
            <person name="Paco A."/>
            <person name="Goncalves M.F.M."/>
            <person name="Rocha-Santos T.A.P."/>
            <person name="Alves A."/>
        </authorList>
    </citation>
    <scope>NUCLEOTIDE SEQUENCE</scope>
    <source>
        <strain evidence="3">ATCC 34329</strain>
    </source>
</reference>
<dbReference type="CDD" id="cd14688">
    <property type="entry name" value="bZIP_YAP"/>
    <property type="match status" value="1"/>
</dbReference>
<dbReference type="InterPro" id="IPR004827">
    <property type="entry name" value="bZIP"/>
</dbReference>
<dbReference type="PROSITE" id="PS00036">
    <property type="entry name" value="BZIP_BASIC"/>
    <property type="match status" value="1"/>
</dbReference>
<gene>
    <name evidence="3" type="ORF">MKZ38_001505</name>
</gene>
<organism evidence="3 4">
    <name type="scientific">Zalerion maritima</name>
    <dbReference type="NCBI Taxonomy" id="339359"/>
    <lineage>
        <taxon>Eukaryota</taxon>
        <taxon>Fungi</taxon>
        <taxon>Dikarya</taxon>
        <taxon>Ascomycota</taxon>
        <taxon>Pezizomycotina</taxon>
        <taxon>Sordariomycetes</taxon>
        <taxon>Lulworthiomycetidae</taxon>
        <taxon>Lulworthiales</taxon>
        <taxon>Lulworthiaceae</taxon>
        <taxon>Zalerion</taxon>
    </lineage>
</organism>
<proteinExistence type="predicted"/>
<protein>
    <recommendedName>
        <fullName evidence="2">BZIP domain-containing protein</fullName>
    </recommendedName>
</protein>
<evidence type="ECO:0000313" key="4">
    <source>
        <dbReference type="Proteomes" id="UP001201980"/>
    </source>
</evidence>
<accession>A0AAD5RQA4</accession>
<comment type="caution">
    <text evidence="3">The sequence shown here is derived from an EMBL/GenBank/DDBJ whole genome shotgun (WGS) entry which is preliminary data.</text>
</comment>
<dbReference type="GO" id="GO:0003700">
    <property type="term" value="F:DNA-binding transcription factor activity"/>
    <property type="evidence" value="ECO:0007669"/>
    <property type="project" value="InterPro"/>
</dbReference>
<evidence type="ECO:0000313" key="3">
    <source>
        <dbReference type="EMBL" id="KAJ2901734.1"/>
    </source>
</evidence>
<keyword evidence="4" id="KW-1185">Reference proteome</keyword>
<feature type="domain" description="BZIP" evidence="2">
    <location>
        <begin position="33"/>
        <end position="48"/>
    </location>
</feature>
<dbReference type="PANTHER" id="PTHR39607:SF1">
    <property type="entry name" value="B-ZIP TRANSCRIPTION FACTOR (EUROFUNG)"/>
    <property type="match status" value="1"/>
</dbReference>
<evidence type="ECO:0000256" key="1">
    <source>
        <dbReference type="SAM" id="MobiDB-lite"/>
    </source>
</evidence>
<sequence length="211" mass="23954">MPAPSIYFNISSVSSPSAHPDKDWTKISDLAKRRRIQNCISQRNYRKKLQSRLQELEKGTGTEGQKPKKNTSPKIKQVSKPATPPMNNAPVFITTPPQMSEDVFPTIKRDRSQSPIFPNAYSPQHLNYPFLNDPNQYLQPFPYYPVTTMLSPQYLSTTIMAAMCSLPAMSEPMENKYSFAPYISNPYYVPSIDINAPYDYSNPHKLSPSTP</sequence>
<dbReference type="PANTHER" id="PTHR39607">
    <property type="entry name" value="XANTHOCILLIN BIOSYNTHESIS CLUSTER TRANSCRIPTION FACTOR XANC-RELATED"/>
    <property type="match status" value="1"/>
</dbReference>
<name>A0AAD5RQA4_9PEZI</name>
<feature type="region of interest" description="Disordered" evidence="1">
    <location>
        <begin position="41"/>
        <end position="95"/>
    </location>
</feature>
<dbReference type="AlphaFoldDB" id="A0AAD5RQA4"/>
<dbReference type="EMBL" id="JAKWBI020000140">
    <property type="protein sequence ID" value="KAJ2901734.1"/>
    <property type="molecule type" value="Genomic_DNA"/>
</dbReference>
<dbReference type="Proteomes" id="UP001201980">
    <property type="component" value="Unassembled WGS sequence"/>
</dbReference>
<dbReference type="InterPro" id="IPR052635">
    <property type="entry name" value="Sec_Metab_Biosynth_Reg"/>
</dbReference>